<dbReference type="SUPFAM" id="SSF52047">
    <property type="entry name" value="RNI-like"/>
    <property type="match status" value="1"/>
</dbReference>
<evidence type="ECO:0000313" key="3">
    <source>
        <dbReference type="Proteomes" id="UP000439903"/>
    </source>
</evidence>
<feature type="domain" description="F-box" evidence="1">
    <location>
        <begin position="4"/>
        <end position="44"/>
    </location>
</feature>
<reference evidence="2 3" key="1">
    <citation type="journal article" date="2019" name="Environ. Microbiol.">
        <title>At the nexus of three kingdoms: the genome of the mycorrhizal fungus Gigaspora margarita provides insights into plant, endobacterial and fungal interactions.</title>
        <authorList>
            <person name="Venice F."/>
            <person name="Ghignone S."/>
            <person name="Salvioli di Fossalunga A."/>
            <person name="Amselem J."/>
            <person name="Novero M."/>
            <person name="Xianan X."/>
            <person name="Sedzielewska Toro K."/>
            <person name="Morin E."/>
            <person name="Lipzen A."/>
            <person name="Grigoriev I.V."/>
            <person name="Henrissat B."/>
            <person name="Martin F.M."/>
            <person name="Bonfante P."/>
        </authorList>
    </citation>
    <scope>NUCLEOTIDE SEQUENCE [LARGE SCALE GENOMIC DNA]</scope>
    <source>
        <strain evidence="2 3">BEG34</strain>
    </source>
</reference>
<name>A0A8H4B5A1_GIGMA</name>
<dbReference type="SUPFAM" id="SSF81383">
    <property type="entry name" value="F-box domain"/>
    <property type="match status" value="1"/>
</dbReference>
<dbReference type="Gene3D" id="3.80.10.10">
    <property type="entry name" value="Ribonuclease Inhibitor"/>
    <property type="match status" value="1"/>
</dbReference>
<protein>
    <submittedName>
        <fullName evidence="2">F-box domain-containing protein</fullName>
    </submittedName>
</protein>
<dbReference type="InterPro" id="IPR036047">
    <property type="entry name" value="F-box-like_dom_sf"/>
</dbReference>
<dbReference type="InterPro" id="IPR001810">
    <property type="entry name" value="F-box_dom"/>
</dbReference>
<sequence length="238" mass="28230">MIPLPNECYYQIFNNFQHDYKRLFSCALVNRQWCRIIIPILWNEPEKHFKDIRFISTLLLMLNTEERAILIPFNIIFPSHPKPLFEYTNYITSINNDLDDGIENWLCYKTCARQREFENAIKYSLTAMLLRTSKNLKNLCINKIICTQIISENLYENTTITSIFLYDINGNFITNVINVLAKILYKSTTLTSLRLKSSLLKNREFKTLLEALDKNTVLRSLDLLNNQIDFEERKEEKH</sequence>
<evidence type="ECO:0000259" key="1">
    <source>
        <dbReference type="Pfam" id="PF12937"/>
    </source>
</evidence>
<proteinExistence type="predicted"/>
<dbReference type="Pfam" id="PF12937">
    <property type="entry name" value="F-box-like"/>
    <property type="match status" value="1"/>
</dbReference>
<evidence type="ECO:0000313" key="2">
    <source>
        <dbReference type="EMBL" id="KAF0561602.1"/>
    </source>
</evidence>
<dbReference type="InterPro" id="IPR032675">
    <property type="entry name" value="LRR_dom_sf"/>
</dbReference>
<dbReference type="EMBL" id="WTPW01000008">
    <property type="protein sequence ID" value="KAF0561602.1"/>
    <property type="molecule type" value="Genomic_DNA"/>
</dbReference>
<gene>
    <name evidence="2" type="ORF">F8M41_022517</name>
</gene>
<organism evidence="2 3">
    <name type="scientific">Gigaspora margarita</name>
    <dbReference type="NCBI Taxonomy" id="4874"/>
    <lineage>
        <taxon>Eukaryota</taxon>
        <taxon>Fungi</taxon>
        <taxon>Fungi incertae sedis</taxon>
        <taxon>Mucoromycota</taxon>
        <taxon>Glomeromycotina</taxon>
        <taxon>Glomeromycetes</taxon>
        <taxon>Diversisporales</taxon>
        <taxon>Gigasporaceae</taxon>
        <taxon>Gigaspora</taxon>
    </lineage>
</organism>
<comment type="caution">
    <text evidence="2">The sequence shown here is derived from an EMBL/GenBank/DDBJ whole genome shotgun (WGS) entry which is preliminary data.</text>
</comment>
<dbReference type="Proteomes" id="UP000439903">
    <property type="component" value="Unassembled WGS sequence"/>
</dbReference>
<accession>A0A8H4B5A1</accession>
<keyword evidence="3" id="KW-1185">Reference proteome</keyword>
<dbReference type="AlphaFoldDB" id="A0A8H4B5A1"/>